<protein>
    <submittedName>
        <fullName evidence="2">Uncharacterized protein</fullName>
    </submittedName>
</protein>
<evidence type="ECO:0000256" key="1">
    <source>
        <dbReference type="SAM" id="MobiDB-lite"/>
    </source>
</evidence>
<name>A0ABD1XIE3_9MARC</name>
<sequence>MGLSEARQPSFDGGIGQTYPTPTASDDTRLKDRDRHQHLLLRNQPMTKSNSVSSEATVVDGKLTAEIALPEDSRNPTLNPVSVTTAFLSVKETLATMKGLILVTRALPEGLLPVVILYINNMVAENIRYQCRSSSIRHGVPCSS</sequence>
<comment type="caution">
    <text evidence="2">The sequence shown here is derived from an EMBL/GenBank/DDBJ whole genome shotgun (WGS) entry which is preliminary data.</text>
</comment>
<organism evidence="2 3">
    <name type="scientific">Riccia fluitans</name>
    <dbReference type="NCBI Taxonomy" id="41844"/>
    <lineage>
        <taxon>Eukaryota</taxon>
        <taxon>Viridiplantae</taxon>
        <taxon>Streptophyta</taxon>
        <taxon>Embryophyta</taxon>
        <taxon>Marchantiophyta</taxon>
        <taxon>Marchantiopsida</taxon>
        <taxon>Marchantiidae</taxon>
        <taxon>Marchantiales</taxon>
        <taxon>Ricciaceae</taxon>
        <taxon>Riccia</taxon>
    </lineage>
</organism>
<keyword evidence="3" id="KW-1185">Reference proteome</keyword>
<feature type="region of interest" description="Disordered" evidence="1">
    <location>
        <begin position="1"/>
        <end position="56"/>
    </location>
</feature>
<dbReference type="Proteomes" id="UP001605036">
    <property type="component" value="Unassembled WGS sequence"/>
</dbReference>
<feature type="compositionally biased region" description="Basic and acidic residues" evidence="1">
    <location>
        <begin position="26"/>
        <end position="37"/>
    </location>
</feature>
<dbReference type="AlphaFoldDB" id="A0ABD1XIE3"/>
<evidence type="ECO:0000313" key="2">
    <source>
        <dbReference type="EMBL" id="KAL2603190.1"/>
    </source>
</evidence>
<feature type="compositionally biased region" description="Polar residues" evidence="1">
    <location>
        <begin position="44"/>
        <end position="56"/>
    </location>
</feature>
<dbReference type="EMBL" id="JBHFFA010000035">
    <property type="protein sequence ID" value="KAL2603190.1"/>
    <property type="molecule type" value="Genomic_DNA"/>
</dbReference>
<gene>
    <name evidence="2" type="ORF">R1flu_017171</name>
</gene>
<reference evidence="2 3" key="1">
    <citation type="submission" date="2024-09" db="EMBL/GenBank/DDBJ databases">
        <title>Chromosome-scale assembly of Riccia fluitans.</title>
        <authorList>
            <person name="Paukszto L."/>
            <person name="Sawicki J."/>
            <person name="Karawczyk K."/>
            <person name="Piernik-Szablinska J."/>
            <person name="Szczecinska M."/>
            <person name="Mazdziarz M."/>
        </authorList>
    </citation>
    <scope>NUCLEOTIDE SEQUENCE [LARGE SCALE GENOMIC DNA]</scope>
    <source>
        <strain evidence="2">Rf_01</strain>
        <tissue evidence="2">Aerial parts of the thallus</tissue>
    </source>
</reference>
<accession>A0ABD1XIE3</accession>
<proteinExistence type="predicted"/>
<evidence type="ECO:0000313" key="3">
    <source>
        <dbReference type="Proteomes" id="UP001605036"/>
    </source>
</evidence>